<proteinExistence type="predicted"/>
<keyword evidence="1" id="KW-0472">Membrane</keyword>
<accession>I3ZXE1</accession>
<gene>
    <name evidence="2" type="ordered locus">Ornrh_0151</name>
</gene>
<feature type="transmembrane region" description="Helical" evidence="1">
    <location>
        <begin position="52"/>
        <end position="74"/>
    </location>
</feature>
<protein>
    <submittedName>
        <fullName evidence="2">Uncharacterized protein</fullName>
    </submittedName>
</protein>
<keyword evidence="1" id="KW-0812">Transmembrane</keyword>
<dbReference type="PATRIC" id="fig|867902.3.peg.151"/>
<dbReference type="STRING" id="867902.Ornrh_0151"/>
<name>I3ZXE1_ORNRL</name>
<evidence type="ECO:0000313" key="3">
    <source>
        <dbReference type="Proteomes" id="UP000006051"/>
    </source>
</evidence>
<keyword evidence="1" id="KW-1133">Transmembrane helix</keyword>
<keyword evidence="3" id="KW-1185">Reference proteome</keyword>
<evidence type="ECO:0000313" key="2">
    <source>
        <dbReference type="EMBL" id="AFL96375.1"/>
    </source>
</evidence>
<dbReference type="HOGENOM" id="CLU_1720505_0_0_10"/>
<dbReference type="AlphaFoldDB" id="I3ZXE1"/>
<sequence>MSFFIANFSRKSIEMKKSIYKFNQVRLYFFLFLAIVWLLLCISYIILSDSRIYISILYLVLGLNYGFLFIKYYFFPYIKIENNHLIFSKFPTKNIDLNQVTTLKYFAGDYVFETNEAKVVIPKNSIKKTQRERFEHFFKSIENDLAQKHSVH</sequence>
<dbReference type="Proteomes" id="UP000006051">
    <property type="component" value="Chromosome"/>
</dbReference>
<dbReference type="EMBL" id="CP003283">
    <property type="protein sequence ID" value="AFL96375.1"/>
    <property type="molecule type" value="Genomic_DNA"/>
</dbReference>
<reference evidence="2 3" key="1">
    <citation type="submission" date="2012-06" db="EMBL/GenBank/DDBJ databases">
        <title>The complete genome of Ornithobacterium rhinotracheale DSM 15997.</title>
        <authorList>
            <consortium name="US DOE Joint Genome Institute (JGI-PGF)"/>
            <person name="Lucas S."/>
            <person name="Copeland A."/>
            <person name="Lapidus A."/>
            <person name="Goodwin L."/>
            <person name="Pitluck S."/>
            <person name="Peters L."/>
            <person name="Mikhailova N."/>
            <person name="Teshima H."/>
            <person name="Kyrpides N."/>
            <person name="Mavromatis K."/>
            <person name="Pagani I."/>
            <person name="Ivanova N."/>
            <person name="Ovchinnikova G."/>
            <person name="Zeytun A."/>
            <person name="Detter J.C."/>
            <person name="Han C."/>
            <person name="Land M."/>
            <person name="Hauser L."/>
            <person name="Markowitz V."/>
            <person name="Cheng J.-F."/>
            <person name="Hugenholtz P."/>
            <person name="Woyke T."/>
            <person name="Wu D."/>
            <person name="Lang E."/>
            <person name="Kopitz M."/>
            <person name="Brambilla E."/>
            <person name="Klenk H.-P."/>
            <person name="Eisen J.A."/>
        </authorList>
    </citation>
    <scope>NUCLEOTIDE SEQUENCE [LARGE SCALE GENOMIC DNA]</scope>
    <source>
        <strain evidence="3">ATCC 51463 / DSM 15997 / CCUG 23171 / LMG 9086</strain>
    </source>
</reference>
<feature type="transmembrane region" description="Helical" evidence="1">
    <location>
        <begin position="25"/>
        <end position="46"/>
    </location>
</feature>
<evidence type="ECO:0000256" key="1">
    <source>
        <dbReference type="SAM" id="Phobius"/>
    </source>
</evidence>
<dbReference type="KEGG" id="orh:Ornrh_0151"/>
<organism evidence="2 3">
    <name type="scientific">Ornithobacterium rhinotracheale (strain ATCC 51463 / DSM 15997 / CCUG 23171 / CIP 104009 / LMG 9086)</name>
    <dbReference type="NCBI Taxonomy" id="867902"/>
    <lineage>
        <taxon>Bacteria</taxon>
        <taxon>Pseudomonadati</taxon>
        <taxon>Bacteroidota</taxon>
        <taxon>Flavobacteriia</taxon>
        <taxon>Flavobacteriales</taxon>
        <taxon>Weeksellaceae</taxon>
        <taxon>Ornithobacterium</taxon>
    </lineage>
</organism>